<protein>
    <submittedName>
        <fullName evidence="1">Uncharacterized protein</fullName>
    </submittedName>
</protein>
<dbReference type="Proteomes" id="UP001178507">
    <property type="component" value="Unassembled WGS sequence"/>
</dbReference>
<reference evidence="1" key="1">
    <citation type="submission" date="2023-08" db="EMBL/GenBank/DDBJ databases">
        <authorList>
            <person name="Chen Y."/>
            <person name="Shah S."/>
            <person name="Dougan E. K."/>
            <person name="Thang M."/>
            <person name="Chan C."/>
        </authorList>
    </citation>
    <scope>NUCLEOTIDE SEQUENCE</scope>
</reference>
<keyword evidence="2" id="KW-1185">Reference proteome</keyword>
<accession>A0AA36NFK8</accession>
<dbReference type="EMBL" id="CAUJNA010003547">
    <property type="protein sequence ID" value="CAJ1404524.1"/>
    <property type="molecule type" value="Genomic_DNA"/>
</dbReference>
<dbReference type="AlphaFoldDB" id="A0AA36NFK8"/>
<organism evidence="1 2">
    <name type="scientific">Effrenium voratum</name>
    <dbReference type="NCBI Taxonomy" id="2562239"/>
    <lineage>
        <taxon>Eukaryota</taxon>
        <taxon>Sar</taxon>
        <taxon>Alveolata</taxon>
        <taxon>Dinophyceae</taxon>
        <taxon>Suessiales</taxon>
        <taxon>Symbiodiniaceae</taxon>
        <taxon>Effrenium</taxon>
    </lineage>
</organism>
<comment type="caution">
    <text evidence="1">The sequence shown here is derived from an EMBL/GenBank/DDBJ whole genome shotgun (WGS) entry which is preliminary data.</text>
</comment>
<gene>
    <name evidence="1" type="ORF">EVOR1521_LOCUS26949</name>
</gene>
<name>A0AA36NFK8_9DINO</name>
<evidence type="ECO:0000313" key="1">
    <source>
        <dbReference type="EMBL" id="CAJ1404524.1"/>
    </source>
</evidence>
<proteinExistence type="predicted"/>
<sequence>MCRASTFATLVIPARLTPQDDHGLTIRAVLDKFELKHVSVSRFAFLVSAASQNRFGSSCLLLFFEADTLLTSIRRTSTSCTGAFTSELSLAVIERTVNQSGKLARPMNCRASSCHEWNSGCRQLIRDNFEWYKEVSGKCCPMPCVFGNLEDCFPERTYEAADPFIVKFRKVDQAPLFRTQHCFTHDKECALFGAPSAHSDFEVAGLPCWDMSLAGKRLQEEGRTAGAFLAHAKRHVEKETRLIVVENTKVRGKPNIVALLTDRERRVISGLSKEYKARFNEKAETNSNLVIYLGDNECRRCWSAVSGKIPTLRCGGGLLWNPHLKRFMTGREKLSSLGFPVCQASSSAMSVPPLPVLDVKRCSLIAGNAMNFSSVGVVQLVALCSFKIRLPDIDRL</sequence>
<evidence type="ECO:0000313" key="2">
    <source>
        <dbReference type="Proteomes" id="UP001178507"/>
    </source>
</evidence>